<reference evidence="6" key="1">
    <citation type="submission" date="2010-04" db="EMBL/GenBank/DDBJ databases">
        <title>Complete genome sequence of Nitrosococcus halophilus Nc4, a salt-adapted, aerobic obligate ammonia-oxidizing sulfur purple bacterium.</title>
        <authorList>
            <consortium name="US DOE Joint Genome Institute"/>
            <person name="Campbell M.A."/>
            <person name="Malfatti S.A."/>
            <person name="Chain P.S.G."/>
            <person name="Heidelberg J.F."/>
            <person name="Ward B.B."/>
            <person name="Klotz M.G."/>
        </authorList>
    </citation>
    <scope>NUCLEOTIDE SEQUENCE [LARGE SCALE GENOMIC DNA]</scope>
    <source>
        <strain evidence="6">Nc4</strain>
    </source>
</reference>
<dbReference type="AlphaFoldDB" id="D5C2D1"/>
<name>D5C2D1_NITHN</name>
<dbReference type="PANTHER" id="PTHR30204">
    <property type="entry name" value="REDOX-CYCLING DRUG-SENSING TRANSCRIPTIONAL ACTIVATOR SOXR"/>
    <property type="match status" value="1"/>
</dbReference>
<dbReference type="GO" id="GO:0003677">
    <property type="term" value="F:DNA binding"/>
    <property type="evidence" value="ECO:0007669"/>
    <property type="project" value="UniProtKB-KW"/>
</dbReference>
<protein>
    <submittedName>
        <fullName evidence="5">Transcription regulator MerR DNA binding protein</fullName>
    </submittedName>
</protein>
<dbReference type="HOGENOM" id="CLU_060077_2_2_6"/>
<dbReference type="SMART" id="SM00422">
    <property type="entry name" value="HTH_MERR"/>
    <property type="match status" value="1"/>
</dbReference>
<gene>
    <name evidence="5" type="ordered locus">Nhal_1660</name>
</gene>
<evidence type="ECO:0000313" key="5">
    <source>
        <dbReference type="EMBL" id="ADE14790.1"/>
    </source>
</evidence>
<dbReference type="SUPFAM" id="SSF46955">
    <property type="entry name" value="Putative DNA-binding domain"/>
    <property type="match status" value="1"/>
</dbReference>
<evidence type="ECO:0000259" key="4">
    <source>
        <dbReference type="PROSITE" id="PS50937"/>
    </source>
</evidence>
<dbReference type="eggNOG" id="COG0789">
    <property type="taxonomic scope" value="Bacteria"/>
</dbReference>
<keyword evidence="6" id="KW-1185">Reference proteome</keyword>
<dbReference type="InterPro" id="IPR009061">
    <property type="entry name" value="DNA-bd_dom_put_sf"/>
</dbReference>
<keyword evidence="2" id="KW-0238">DNA-binding</keyword>
<dbReference type="STRING" id="472759.Nhal_1660"/>
<accession>D5C2D1</accession>
<proteinExistence type="predicted"/>
<dbReference type="KEGG" id="nhl:Nhal_1660"/>
<dbReference type="InterPro" id="IPR047057">
    <property type="entry name" value="MerR_fam"/>
</dbReference>
<keyword evidence="3" id="KW-0804">Transcription</keyword>
<dbReference type="InterPro" id="IPR000551">
    <property type="entry name" value="MerR-type_HTH_dom"/>
</dbReference>
<evidence type="ECO:0000313" key="6">
    <source>
        <dbReference type="Proteomes" id="UP000001844"/>
    </source>
</evidence>
<dbReference type="PANTHER" id="PTHR30204:SF94">
    <property type="entry name" value="HEAVY METAL-DEPENDENT TRANSCRIPTIONAL REGULATOR HI_0293-RELATED"/>
    <property type="match status" value="1"/>
</dbReference>
<sequence>MKNLNLMFIGKLAQLVEVNVQTIRYYERIGLLPPPTRTKNGYRVYNEKALNRLRFIKQAQALGFSLAEIKTILALSTTGQCPCPQVRQFAKAKLWEVDQKLKELFTYRQTLAGLIRHWDRTPDKASDEVVCTLIESSDERAEKPKS</sequence>
<dbReference type="Gene3D" id="1.10.1660.10">
    <property type="match status" value="1"/>
</dbReference>
<dbReference type="PROSITE" id="PS00552">
    <property type="entry name" value="HTH_MERR_1"/>
    <property type="match status" value="1"/>
</dbReference>
<dbReference type="RefSeq" id="WP_013032677.1">
    <property type="nucleotide sequence ID" value="NC_013960.1"/>
</dbReference>
<dbReference type="EMBL" id="CP001798">
    <property type="protein sequence ID" value="ADE14790.1"/>
    <property type="molecule type" value="Genomic_DNA"/>
</dbReference>
<evidence type="ECO:0000256" key="2">
    <source>
        <dbReference type="ARBA" id="ARBA00023125"/>
    </source>
</evidence>
<dbReference type="Proteomes" id="UP000001844">
    <property type="component" value="Chromosome"/>
</dbReference>
<dbReference type="PROSITE" id="PS50937">
    <property type="entry name" value="HTH_MERR_2"/>
    <property type="match status" value="1"/>
</dbReference>
<dbReference type="PRINTS" id="PR00040">
    <property type="entry name" value="HTHMERR"/>
</dbReference>
<keyword evidence="1" id="KW-0805">Transcription regulation</keyword>
<feature type="domain" description="HTH merR-type" evidence="4">
    <location>
        <begin position="6"/>
        <end position="75"/>
    </location>
</feature>
<organism evidence="5 6">
    <name type="scientific">Nitrosococcus halophilus (strain Nc4)</name>
    <dbReference type="NCBI Taxonomy" id="472759"/>
    <lineage>
        <taxon>Bacteria</taxon>
        <taxon>Pseudomonadati</taxon>
        <taxon>Pseudomonadota</taxon>
        <taxon>Gammaproteobacteria</taxon>
        <taxon>Chromatiales</taxon>
        <taxon>Chromatiaceae</taxon>
        <taxon>Nitrosococcus</taxon>
    </lineage>
</organism>
<evidence type="ECO:0000256" key="1">
    <source>
        <dbReference type="ARBA" id="ARBA00023015"/>
    </source>
</evidence>
<evidence type="ECO:0000256" key="3">
    <source>
        <dbReference type="ARBA" id="ARBA00023163"/>
    </source>
</evidence>
<dbReference type="Pfam" id="PF13411">
    <property type="entry name" value="MerR_1"/>
    <property type="match status" value="1"/>
</dbReference>
<dbReference type="CDD" id="cd04770">
    <property type="entry name" value="HTH_HMRTR"/>
    <property type="match status" value="1"/>
</dbReference>
<dbReference type="GO" id="GO:0003700">
    <property type="term" value="F:DNA-binding transcription factor activity"/>
    <property type="evidence" value="ECO:0007669"/>
    <property type="project" value="InterPro"/>
</dbReference>